<proteinExistence type="inferred from homology"/>
<organism evidence="6 7">
    <name type="scientific">Haemonchus contortus</name>
    <name type="common">Barber pole worm</name>
    <dbReference type="NCBI Taxonomy" id="6289"/>
    <lineage>
        <taxon>Eukaryota</taxon>
        <taxon>Metazoa</taxon>
        <taxon>Ecdysozoa</taxon>
        <taxon>Nematoda</taxon>
        <taxon>Chromadorea</taxon>
        <taxon>Rhabditida</taxon>
        <taxon>Rhabditina</taxon>
        <taxon>Rhabditomorpha</taxon>
        <taxon>Strongyloidea</taxon>
        <taxon>Trichostrongylidae</taxon>
        <taxon>Haemonchus</taxon>
    </lineage>
</organism>
<feature type="compositionally biased region" description="Basic and acidic residues" evidence="3">
    <location>
        <begin position="11"/>
        <end position="20"/>
    </location>
</feature>
<feature type="compositionally biased region" description="Basic residues" evidence="3">
    <location>
        <begin position="1"/>
        <end position="10"/>
    </location>
</feature>
<keyword evidence="6" id="KW-1185">Reference proteome</keyword>
<comment type="similarity">
    <text evidence="1">Belongs to the EPG5 family.</text>
</comment>
<dbReference type="GO" id="GO:0005737">
    <property type="term" value="C:cytoplasm"/>
    <property type="evidence" value="ECO:0007669"/>
    <property type="project" value="TreeGrafter"/>
</dbReference>
<feature type="domain" description="Epg5-like TPR" evidence="5">
    <location>
        <begin position="1099"/>
        <end position="1258"/>
    </location>
</feature>
<dbReference type="PANTHER" id="PTHR31139">
    <property type="entry name" value="ECTOPIC P GRANULES PROTEIN 5 HOMOLOG"/>
    <property type="match status" value="1"/>
</dbReference>
<dbReference type="Pfam" id="PF26573">
    <property type="entry name" value="TPR_Epg5_2"/>
    <property type="match status" value="1"/>
</dbReference>
<evidence type="ECO:0000313" key="7">
    <source>
        <dbReference type="WBParaSite" id="HCON_00039130-00001"/>
    </source>
</evidence>
<evidence type="ECO:0000256" key="1">
    <source>
        <dbReference type="ARBA" id="ARBA00010948"/>
    </source>
</evidence>
<dbReference type="OMA" id="LYCYEAE"/>
<name>A0A7I4Y1I3_HAECO</name>
<evidence type="ECO:0000259" key="4">
    <source>
        <dbReference type="Pfam" id="PF26103"/>
    </source>
</evidence>
<dbReference type="GO" id="GO:0097352">
    <property type="term" value="P:autophagosome maturation"/>
    <property type="evidence" value="ECO:0007669"/>
    <property type="project" value="TreeGrafter"/>
</dbReference>
<protein>
    <submittedName>
        <fullName evidence="7">Ectopic P granules protein 5 homolog</fullName>
    </submittedName>
</protein>
<accession>A0A7I4Y1I3</accession>
<dbReference type="Proteomes" id="UP000025227">
    <property type="component" value="Unplaced"/>
</dbReference>
<feature type="domain" description="Epg5-like central TPR repeats" evidence="4">
    <location>
        <begin position="1505"/>
        <end position="1862"/>
    </location>
</feature>
<dbReference type="OrthoDB" id="75419at2759"/>
<dbReference type="WBParaSite" id="HCON_00039130-00001">
    <property type="protein sequence ID" value="HCON_00039130-00001"/>
    <property type="gene ID" value="HCON_00039130"/>
</dbReference>
<dbReference type="InterPro" id="IPR051436">
    <property type="entry name" value="Autophagy-related_EPG5"/>
</dbReference>
<evidence type="ECO:0000256" key="3">
    <source>
        <dbReference type="SAM" id="MobiDB-lite"/>
    </source>
</evidence>
<dbReference type="InterPro" id="IPR059030">
    <property type="entry name" value="TPR_Epg5_mid"/>
</dbReference>
<dbReference type="PANTHER" id="PTHR31139:SF4">
    <property type="entry name" value="ECTOPIC P GRANULES PROTEIN 5 HOMOLOG"/>
    <property type="match status" value="1"/>
</dbReference>
<keyword evidence="2" id="KW-0072">Autophagy</keyword>
<reference evidence="7" key="1">
    <citation type="submission" date="2020-12" db="UniProtKB">
        <authorList>
            <consortium name="WormBaseParasite"/>
        </authorList>
    </citation>
    <scope>IDENTIFICATION</scope>
    <source>
        <strain evidence="7">MHco3</strain>
    </source>
</reference>
<dbReference type="InterPro" id="IPR058750">
    <property type="entry name" value="TPR_Epg5"/>
</dbReference>
<evidence type="ECO:0000259" key="5">
    <source>
        <dbReference type="Pfam" id="PF26573"/>
    </source>
</evidence>
<sequence>MEAVKPKKPKPKEAKERVPAREAPPVPSRPAVVMGMRLPDVPQHEPCRASTPEPEEVVLSEDEQPSTSTVVAEAVDVPSTSEVISSEIAIESEKSTPIVEAASSLPAQVAVFDPVCYPTIPQLSESTMSSTYTTTVAPPPLYEELSRGIMEKSASIASQVADAPPLYPSLTKTHYEKDSHGLLTEQNLLAFYHNPLYMMSEEFTDKFVQNNLTSSGPLFPLLKRLKKLCEQMSISEVSEKENTESLCKCLRDCWVMQQQTFETKGKCGENKEASGTGRYHKSVLCMEKVEELKNLLAANRTHLLDERICQESQFRATALQIQWVVISINQQFMEENGLSLQSPPTLLENAVISNGRVLLLNALSDIFFHLRFPSLAKRYTDALTGWAKELICILFMLCRCEDAQFVLNHLLRLPSPIIEWAAPLVQTFIQAPSPPKVKVDYCVTMLSHLMNPISARETFLRQIALSETEDSTWAILSGDEEEGDFSLVTINEADLTGLLDQLPISELYSLAYLYFSSSTSDKGDQFVSLIAFQLLLMKVLDTGLSTYCAPTYKSFCKQIGNNLRQSVRELCSHWTITRNLLRAGEDSQLQKEVDRIVLLALQYITSRPGFGLWQFLVDLPYDCVSEECRCRCEYFLRSTEQVKVCEIYDVPISEVIARNKTGGMKERAEAVGPQDAVFLINTLAALSSYSHNDASHLLKEIIEVCFCDESSRESLYKVGSEAISLLIARKPSSFDQLLTMLDRSMSHMDNYAIDVLASSNLSGCKLSPAMLSILGKWLINKPPDDAANRMARRILSSLHWGPNESGDQLWLDPAVHEISADTVMKAHSIHCGHSNGMIAKSIRQISKLASRMADHEQLFNQFCWDILIKVKLNPKQNDVTPQNDLSAFFIFIDQSCLGSPTVFLERGVPLMNDLVAAGCSTACVVLLARLMQKHYSKVYSFGSHKGFMELFDRILHVDQCSYAVQWITGPSSKPTPIVRLICSSLSYYSKHVHDTGEYLRAWINLLCVRRPTLWINDNATLQVLGSITHITFINDPVNLLGIPDILYNLYQQMLTSWRESSRGILSMFTAEQAPPPLIASNMYAVSPWATYLLLLVESKSYPVFYQHLYETLVKKDKTTVEQAAKKASAKSSILLPLPRIAVYRWAEFVTVCSESTVFPLALQRLATEAYRLKAVNGRRYCFARRFLDSAAAESILSSCRKVLTESVDTKGLAKAVNGWLFCSHEVTRKGFDFSVFDLDYLLQLILADDKNIWLDFVDTGKLTQEEHQEERLFSLTCHLGPRDPSQNVSDHFLNKPRNSRAVGFPVLPAHTCLPPAPVVDMTALFHVNNVMEMINPLIKHIRTISEDYVVGGENMAREDTKYVELVTKLHAPVMQQVPVQLRCGIRCANPYNTAIQVTTTKFNEATDAQMAQSREKRSAILGELHTGVLDRTAVASATMEHIARQLVRLSVLCSPSHRAGAQVTGRAMLKTVSSSLSGSEMLFPAASAAYEHTLRVLAEEFVRMQPQEQIPVMVMVLEGFALYEPLVEAFTPECLSSTELCSAYTRLSEAVRDPERSSRALQLLRRLGMDKAAASLPPQQFAPLLPLAFKNLASQPDSTAPLHILCMEHVVTFVFHAFPANFLAGLDMALDGCNTGETPPALLQVFVERLGAENYESQKGSYVLDAQKAGECALLLARRLSDARSRASSLYSVWGRYLEPVTRLAQLFLFIPVQQGFSAEAPTSIVQRDFAEVFQRVLAVFSPLIVPMSASVPPFSPSNETEAEMVLDRFVHLLTALPHNGALQPGSQNLPSLIWQFYFEKLSILSHGSTHFFSLIERSFVRIPWPSFYPSERGLGAMDECLASRSPCCAPFIAQVVVRILWKDVLINHIHIELLPQYLSLLFSVLVRIGSTASNYVKVRASMMDLVKMLSQRNDWSSVSPERADELAKMVGVCLPYDSLTNPTDVVGVLQIIWRKICCFIVRNPYSSVALLKQTAWLRTECALVLRGGATAAPPAYSSLIADVDALSKQHENLRAFSVVARELTALWSRISDSKFGESLVTTWNAYIDANPESPLVLMSLNTIIGSLNSDQITTALKVMEKTIRAYFKRNCFSWSELMEWAQCPASLTVTVRDYLLSVSSSNKSHPLMLTTAWFLKFLPPSNDVAQALHGFVTSIKPKHVWCEASFLLLIWQEVRWLADSAIAAHANPGTPHDDKLQSFMRWLSKASKDESSFITNLITSKKTAHSPRLRAILTILELYLMQQMVGDSKLPRASENAPVLNSRIHGLKEAASVKANQPFAAAFNIATPFFVQVDLHHIGSAPSLVLQCSRALFKEKFLLDT</sequence>
<evidence type="ECO:0000256" key="2">
    <source>
        <dbReference type="ARBA" id="ARBA00023006"/>
    </source>
</evidence>
<evidence type="ECO:0000313" key="6">
    <source>
        <dbReference type="Proteomes" id="UP000025227"/>
    </source>
</evidence>
<dbReference type="Pfam" id="PF26103">
    <property type="entry name" value="TPR_Epg5"/>
    <property type="match status" value="1"/>
</dbReference>
<feature type="compositionally biased region" description="Acidic residues" evidence="3">
    <location>
        <begin position="53"/>
        <end position="64"/>
    </location>
</feature>
<feature type="region of interest" description="Disordered" evidence="3">
    <location>
        <begin position="1"/>
        <end position="68"/>
    </location>
</feature>